<evidence type="ECO:0000256" key="1">
    <source>
        <dbReference type="ARBA" id="ARBA00022679"/>
    </source>
</evidence>
<evidence type="ECO:0000313" key="2">
    <source>
        <dbReference type="EMBL" id="GIH86141.1"/>
    </source>
</evidence>
<sequence length="346" mass="38942">MPSDRPIFILGCPRSGTTMLQLMMHAHPRIAIPPETRFVTAAYQRRLRFGDLNDPARRRELADWIVGRRQSRFHELKLDAAKVTEEIVEGPPTLGSALGIVLRAYAARFGKPRWGDKRPAYFQSVDALLRLFPDAQFVHLIRDGRDCVASLKEMPWYDGSVYDAVSVWAEAIDFARYGAPGLPAGSYYELRYEDLTRDPETELRGLCAFLGEEFDPAVCEPSRMARVVPSWKSWHERTRGEVTTARSGSWKERLTRQEIALCESVLADRLKAYGYEPGGAPGAGRLQILAYEHTAARRRLARLKRVTADRLVRLREPNPPAALLTEGQVALAGGTRPRHEPPVPVT</sequence>
<comment type="caution">
    <text evidence="2">The sequence shown here is derived from an EMBL/GenBank/DDBJ whole genome shotgun (WGS) entry which is preliminary data.</text>
</comment>
<dbReference type="EMBL" id="BOOI01000042">
    <property type="protein sequence ID" value="GIH86141.1"/>
    <property type="molecule type" value="Genomic_DNA"/>
</dbReference>
<gene>
    <name evidence="2" type="ORF">Pro02_45490</name>
</gene>
<dbReference type="GO" id="GO:0008476">
    <property type="term" value="F:protein-tyrosine sulfotransferase activity"/>
    <property type="evidence" value="ECO:0007669"/>
    <property type="project" value="InterPro"/>
</dbReference>
<proteinExistence type="predicted"/>
<dbReference type="Gene3D" id="3.40.50.300">
    <property type="entry name" value="P-loop containing nucleotide triphosphate hydrolases"/>
    <property type="match status" value="1"/>
</dbReference>
<dbReference type="RefSeq" id="WP_068921271.1">
    <property type="nucleotide sequence ID" value="NZ_BMQP01000023.1"/>
</dbReference>
<dbReference type="AlphaFoldDB" id="A0A8J3S060"/>
<dbReference type="PANTHER" id="PTHR12788">
    <property type="entry name" value="PROTEIN-TYROSINE SULFOTRANSFERASE 2"/>
    <property type="match status" value="1"/>
</dbReference>
<dbReference type="PANTHER" id="PTHR12788:SF10">
    <property type="entry name" value="PROTEIN-TYROSINE SULFOTRANSFERASE"/>
    <property type="match status" value="1"/>
</dbReference>
<keyword evidence="3" id="KW-1185">Reference proteome</keyword>
<dbReference type="SUPFAM" id="SSF52540">
    <property type="entry name" value="P-loop containing nucleoside triphosphate hydrolases"/>
    <property type="match status" value="1"/>
</dbReference>
<accession>A0A8J3S060</accession>
<dbReference type="InterPro" id="IPR026634">
    <property type="entry name" value="TPST-like"/>
</dbReference>
<dbReference type="OrthoDB" id="9777890at2"/>
<evidence type="ECO:0000313" key="3">
    <source>
        <dbReference type="Proteomes" id="UP000655044"/>
    </source>
</evidence>
<reference evidence="2" key="1">
    <citation type="submission" date="2021-01" db="EMBL/GenBank/DDBJ databases">
        <title>Whole genome shotgun sequence of Planobispora rosea NBRC 15558.</title>
        <authorList>
            <person name="Komaki H."/>
            <person name="Tamura T."/>
        </authorList>
    </citation>
    <scope>NUCLEOTIDE SEQUENCE</scope>
    <source>
        <strain evidence="2">NBRC 15558</strain>
    </source>
</reference>
<name>A0A8J3S060_PLARO</name>
<dbReference type="Pfam" id="PF13469">
    <property type="entry name" value="Sulfotransfer_3"/>
    <property type="match status" value="1"/>
</dbReference>
<dbReference type="InterPro" id="IPR027417">
    <property type="entry name" value="P-loop_NTPase"/>
</dbReference>
<protein>
    <submittedName>
        <fullName evidence="2">Sulfotransferase</fullName>
    </submittedName>
</protein>
<dbReference type="Proteomes" id="UP000655044">
    <property type="component" value="Unassembled WGS sequence"/>
</dbReference>
<keyword evidence="1" id="KW-0808">Transferase</keyword>
<organism evidence="2 3">
    <name type="scientific">Planobispora rosea</name>
    <dbReference type="NCBI Taxonomy" id="35762"/>
    <lineage>
        <taxon>Bacteria</taxon>
        <taxon>Bacillati</taxon>
        <taxon>Actinomycetota</taxon>
        <taxon>Actinomycetes</taxon>
        <taxon>Streptosporangiales</taxon>
        <taxon>Streptosporangiaceae</taxon>
        <taxon>Planobispora</taxon>
    </lineage>
</organism>